<dbReference type="PANTHER" id="PTHR36443:SF1">
    <property type="entry name" value="BSR5223 PROTEIN"/>
    <property type="match status" value="1"/>
</dbReference>
<keyword evidence="1" id="KW-0812">Transmembrane</keyword>
<dbReference type="InterPro" id="IPR021320">
    <property type="entry name" value="DUF2905"/>
</dbReference>
<evidence type="ECO:0000313" key="2">
    <source>
        <dbReference type="EMBL" id="PPB82301.1"/>
    </source>
</evidence>
<proteinExistence type="predicted"/>
<protein>
    <recommendedName>
        <fullName evidence="4">DUF2905 family protein</fullName>
    </recommendedName>
</protein>
<dbReference type="Proteomes" id="UP000239736">
    <property type="component" value="Unassembled WGS sequence"/>
</dbReference>
<evidence type="ECO:0000313" key="3">
    <source>
        <dbReference type="Proteomes" id="UP000239736"/>
    </source>
</evidence>
<keyword evidence="1" id="KW-0472">Membrane</keyword>
<dbReference type="RefSeq" id="WP_104068870.1">
    <property type="nucleotide sequence ID" value="NZ_PRDS01000001.1"/>
</dbReference>
<keyword evidence="3" id="KW-1185">Reference proteome</keyword>
<gene>
    <name evidence="2" type="ORF">LV82_00229</name>
</gene>
<reference evidence="2 3" key="1">
    <citation type="submission" date="2018-01" db="EMBL/GenBank/DDBJ databases">
        <title>Genomic Encyclopedia of Archaeal and Bacterial Type Strains, Phase II (KMG-II): from individual species to whole genera.</title>
        <authorList>
            <person name="Goeker M."/>
        </authorList>
    </citation>
    <scope>NUCLEOTIDE SEQUENCE [LARGE SCALE GENOMIC DNA]</scope>
    <source>
        <strain evidence="2 3">DSM 12048</strain>
    </source>
</reference>
<feature type="transmembrane region" description="Helical" evidence="1">
    <location>
        <begin position="44"/>
        <end position="68"/>
    </location>
</feature>
<evidence type="ECO:0008006" key="4">
    <source>
        <dbReference type="Google" id="ProtNLM"/>
    </source>
</evidence>
<dbReference type="Pfam" id="PF11146">
    <property type="entry name" value="DUF2905"/>
    <property type="match status" value="1"/>
</dbReference>
<accession>A0A2S5JLM2</accession>
<evidence type="ECO:0000256" key="1">
    <source>
        <dbReference type="SAM" id="Phobius"/>
    </source>
</evidence>
<dbReference type="AlphaFoldDB" id="A0A2S5JLM2"/>
<keyword evidence="1" id="KW-1133">Transmembrane helix</keyword>
<dbReference type="EMBL" id="PRDS01000001">
    <property type="protein sequence ID" value="PPB82301.1"/>
    <property type="molecule type" value="Genomic_DNA"/>
</dbReference>
<sequence>MSRILILIGILFILAGLLWPLIGRIGLGRLPGDIVIERENFTLYIPVTSAILVSVVLSLVAAILRAFLGR</sequence>
<dbReference type="PANTHER" id="PTHR36443">
    <property type="entry name" value="BSR5223 PROTEIN"/>
    <property type="match status" value="1"/>
</dbReference>
<name>A0A2S5JLM2_9RHOB</name>
<organism evidence="2 3">
    <name type="scientific">Albidovulum inexpectatum</name>
    <dbReference type="NCBI Taxonomy" id="196587"/>
    <lineage>
        <taxon>Bacteria</taxon>
        <taxon>Pseudomonadati</taxon>
        <taxon>Pseudomonadota</taxon>
        <taxon>Alphaproteobacteria</taxon>
        <taxon>Rhodobacterales</taxon>
        <taxon>Paracoccaceae</taxon>
        <taxon>Albidovulum</taxon>
    </lineage>
</organism>
<comment type="caution">
    <text evidence="2">The sequence shown here is derived from an EMBL/GenBank/DDBJ whole genome shotgun (WGS) entry which is preliminary data.</text>
</comment>